<evidence type="ECO:0000256" key="2">
    <source>
        <dbReference type="ARBA" id="ARBA00023157"/>
    </source>
</evidence>
<dbReference type="Pfam" id="PF00089">
    <property type="entry name" value="Trypsin"/>
    <property type="match status" value="1"/>
</dbReference>
<evidence type="ECO:0000313" key="6">
    <source>
        <dbReference type="Proteomes" id="UP001500603"/>
    </source>
</evidence>
<dbReference type="InterPro" id="IPR043504">
    <property type="entry name" value="Peptidase_S1_PA_chymotrypsin"/>
</dbReference>
<feature type="signal peptide" evidence="3">
    <location>
        <begin position="1"/>
        <end position="27"/>
    </location>
</feature>
<feature type="domain" description="Peptidase S1" evidence="4">
    <location>
        <begin position="28"/>
        <end position="257"/>
    </location>
</feature>
<keyword evidence="3" id="KW-0732">Signal</keyword>
<comment type="similarity">
    <text evidence="1">Belongs to the peptidase S1 family.</text>
</comment>
<dbReference type="PRINTS" id="PR00722">
    <property type="entry name" value="CHYMOTRYPSIN"/>
</dbReference>
<dbReference type="CDD" id="cd00190">
    <property type="entry name" value="Tryp_SPc"/>
    <property type="match status" value="1"/>
</dbReference>
<reference evidence="6" key="1">
    <citation type="journal article" date="2019" name="Int. J. Syst. Evol. Microbiol.">
        <title>The Global Catalogue of Microorganisms (GCM) 10K type strain sequencing project: providing services to taxonomists for standard genome sequencing and annotation.</title>
        <authorList>
            <consortium name="The Broad Institute Genomics Platform"/>
            <consortium name="The Broad Institute Genome Sequencing Center for Infectious Disease"/>
            <person name="Wu L."/>
            <person name="Ma J."/>
        </authorList>
    </citation>
    <scope>NUCLEOTIDE SEQUENCE [LARGE SCALE GENOMIC DNA]</scope>
    <source>
        <strain evidence="6">JCM 18298</strain>
    </source>
</reference>
<gene>
    <name evidence="5" type="ORF">GCM10023318_26950</name>
</gene>
<dbReference type="GO" id="GO:0006508">
    <property type="term" value="P:proteolysis"/>
    <property type="evidence" value="ECO:0007669"/>
    <property type="project" value="UniProtKB-KW"/>
</dbReference>
<organism evidence="5 6">
    <name type="scientific">Nocardia callitridis</name>
    <dbReference type="NCBI Taxonomy" id="648753"/>
    <lineage>
        <taxon>Bacteria</taxon>
        <taxon>Bacillati</taxon>
        <taxon>Actinomycetota</taxon>
        <taxon>Actinomycetes</taxon>
        <taxon>Mycobacteriales</taxon>
        <taxon>Nocardiaceae</taxon>
        <taxon>Nocardia</taxon>
    </lineage>
</organism>
<dbReference type="InterPro" id="IPR050430">
    <property type="entry name" value="Peptidase_S1"/>
</dbReference>
<evidence type="ECO:0000259" key="4">
    <source>
        <dbReference type="PROSITE" id="PS50240"/>
    </source>
</evidence>
<keyword evidence="5" id="KW-0645">Protease</keyword>
<dbReference type="EMBL" id="BAABJM010000002">
    <property type="protein sequence ID" value="GAA5053292.1"/>
    <property type="molecule type" value="Genomic_DNA"/>
</dbReference>
<keyword evidence="5" id="KW-0378">Hydrolase</keyword>
<evidence type="ECO:0000256" key="1">
    <source>
        <dbReference type="ARBA" id="ARBA00007664"/>
    </source>
</evidence>
<dbReference type="GO" id="GO:0008233">
    <property type="term" value="F:peptidase activity"/>
    <property type="evidence" value="ECO:0007669"/>
    <property type="project" value="UniProtKB-KW"/>
</dbReference>
<name>A0ABP9KAX7_9NOCA</name>
<comment type="caution">
    <text evidence="5">The sequence shown here is derived from an EMBL/GenBank/DDBJ whole genome shotgun (WGS) entry which is preliminary data.</text>
</comment>
<sequence length="257" mass="26689">MYPTRTVVAVAAALVVGPITVATPATAVVGGTEVAASDYPWLAAIGTPVFFPRPSGQFCGGALIAADQLLTAAHCVDLAKAVPGALTVTFGRSDLRTDDGETVGVTEIRVHPDFHDTDFDGEDVHHDDLAVLTLDQQRPGPYAQLAIPDHDDAGYDRTAPGTVLGWGATAEDDDSNVLLHKTEVPLVSDDDCAAAYGESFDPSQMLCAGSPEADTGQFDSGGPLLVGDHLVGLTSWAKGTARPGFPGVYTRLSNVAF</sequence>
<dbReference type="Gene3D" id="2.40.10.10">
    <property type="entry name" value="Trypsin-like serine proteases"/>
    <property type="match status" value="1"/>
</dbReference>
<dbReference type="RefSeq" id="WP_345495644.1">
    <property type="nucleotide sequence ID" value="NZ_BAABJM010000002.1"/>
</dbReference>
<dbReference type="Proteomes" id="UP001500603">
    <property type="component" value="Unassembled WGS sequence"/>
</dbReference>
<dbReference type="PANTHER" id="PTHR24276:SF98">
    <property type="entry name" value="FI18310P1-RELATED"/>
    <property type="match status" value="1"/>
</dbReference>
<evidence type="ECO:0000313" key="5">
    <source>
        <dbReference type="EMBL" id="GAA5053292.1"/>
    </source>
</evidence>
<dbReference type="SMART" id="SM00020">
    <property type="entry name" value="Tryp_SPc"/>
    <property type="match status" value="1"/>
</dbReference>
<proteinExistence type="inferred from homology"/>
<dbReference type="InterPro" id="IPR009003">
    <property type="entry name" value="Peptidase_S1_PA"/>
</dbReference>
<protein>
    <submittedName>
        <fullName evidence="5">Serine protease</fullName>
    </submittedName>
</protein>
<evidence type="ECO:0000256" key="3">
    <source>
        <dbReference type="SAM" id="SignalP"/>
    </source>
</evidence>
<dbReference type="PROSITE" id="PS50240">
    <property type="entry name" value="TRYPSIN_DOM"/>
    <property type="match status" value="1"/>
</dbReference>
<dbReference type="PROSITE" id="PS00134">
    <property type="entry name" value="TRYPSIN_HIS"/>
    <property type="match status" value="1"/>
</dbReference>
<keyword evidence="2" id="KW-1015">Disulfide bond</keyword>
<dbReference type="PANTHER" id="PTHR24276">
    <property type="entry name" value="POLYSERASE-RELATED"/>
    <property type="match status" value="1"/>
</dbReference>
<feature type="chain" id="PRO_5046185465" evidence="3">
    <location>
        <begin position="28"/>
        <end position="257"/>
    </location>
</feature>
<dbReference type="InterPro" id="IPR001314">
    <property type="entry name" value="Peptidase_S1A"/>
</dbReference>
<dbReference type="InterPro" id="IPR001254">
    <property type="entry name" value="Trypsin_dom"/>
</dbReference>
<dbReference type="InterPro" id="IPR018114">
    <property type="entry name" value="TRYPSIN_HIS"/>
</dbReference>
<dbReference type="SUPFAM" id="SSF50494">
    <property type="entry name" value="Trypsin-like serine proteases"/>
    <property type="match status" value="1"/>
</dbReference>
<accession>A0ABP9KAX7</accession>
<keyword evidence="6" id="KW-1185">Reference proteome</keyword>